<reference evidence="1 2" key="2">
    <citation type="journal article" date="2007" name="PLoS Biol.">
        <title>Principles of genome evolution in the Drosophila melanogaster species group.</title>
        <authorList>
            <person name="Ranz J.M."/>
            <person name="Maurin D."/>
            <person name="Chan Y.S."/>
            <person name="von Grotthuss M."/>
            <person name="Hillier L.W."/>
            <person name="Roote J."/>
            <person name="Ashburner M."/>
            <person name="Bergman C.M."/>
        </authorList>
    </citation>
    <scope>NUCLEOTIDE SEQUENCE [LARGE SCALE GENOMIC DNA]</scope>
    <source>
        <strain evidence="2">Tai18E2 / Tucson 14021-0261.01</strain>
    </source>
</reference>
<evidence type="ECO:0000313" key="1">
    <source>
        <dbReference type="EMBL" id="KRJ98296.1"/>
    </source>
</evidence>
<dbReference type="KEGG" id="dya:Dyak_GE27649"/>
<dbReference type="EMBL" id="CM000157">
    <property type="protein sequence ID" value="KRJ98296.1"/>
    <property type="molecule type" value="Genomic_DNA"/>
</dbReference>
<dbReference type="AlphaFoldDB" id="A0A0R1DM26"/>
<name>A0A0R1DM26_DROYA</name>
<organism evidence="1 2">
    <name type="scientific">Drosophila yakuba</name>
    <name type="common">Fruit fly</name>
    <dbReference type="NCBI Taxonomy" id="7245"/>
    <lineage>
        <taxon>Eukaryota</taxon>
        <taxon>Metazoa</taxon>
        <taxon>Ecdysozoa</taxon>
        <taxon>Arthropoda</taxon>
        <taxon>Hexapoda</taxon>
        <taxon>Insecta</taxon>
        <taxon>Pterygota</taxon>
        <taxon>Neoptera</taxon>
        <taxon>Endopterygota</taxon>
        <taxon>Diptera</taxon>
        <taxon>Brachycera</taxon>
        <taxon>Muscomorpha</taxon>
        <taxon>Ephydroidea</taxon>
        <taxon>Drosophilidae</taxon>
        <taxon>Drosophila</taxon>
        <taxon>Sophophora</taxon>
    </lineage>
</organism>
<accession>A0A0R1DM26</accession>
<protein>
    <submittedName>
        <fullName evidence="1">Uncharacterized protein</fullName>
    </submittedName>
</protein>
<sequence>MTHKLKQVLAIYSPEHTTKLIKITWIRASSANDLQVNLTNGAADSDCDWSGDRICVRCGRVTKMELEWPLVAQWVSTLLAMQLGGGRQIPIEPQKYGHL</sequence>
<reference evidence="1 2" key="1">
    <citation type="journal article" date="2007" name="Nature">
        <title>Evolution of genes and genomes on the Drosophila phylogeny.</title>
        <authorList>
            <consortium name="Drosophila 12 Genomes Consortium"/>
            <person name="Clark A.G."/>
            <person name="Eisen M.B."/>
            <person name="Smith D.R."/>
            <person name="Bergman C.M."/>
            <person name="Oliver B."/>
            <person name="Markow T.A."/>
            <person name="Kaufman T.C."/>
            <person name="Kellis M."/>
            <person name="Gelbart W."/>
            <person name="Iyer V.N."/>
            <person name="Pollard D.A."/>
            <person name="Sackton T.B."/>
            <person name="Larracuente A.M."/>
            <person name="Singh N.D."/>
            <person name="Abad J.P."/>
            <person name="Abt D.N."/>
            <person name="Adryan B."/>
            <person name="Aguade M."/>
            <person name="Akashi H."/>
            <person name="Anderson W.W."/>
            <person name="Aquadro C.F."/>
            <person name="Ardell D.H."/>
            <person name="Arguello R."/>
            <person name="Artieri C.G."/>
            <person name="Barbash D.A."/>
            <person name="Barker D."/>
            <person name="Barsanti P."/>
            <person name="Batterham P."/>
            <person name="Batzoglou S."/>
            <person name="Begun D."/>
            <person name="Bhutkar A."/>
            <person name="Blanco E."/>
            <person name="Bosak S.A."/>
            <person name="Bradley R.K."/>
            <person name="Brand A.D."/>
            <person name="Brent M.R."/>
            <person name="Brooks A.N."/>
            <person name="Brown R.H."/>
            <person name="Butlin R.K."/>
            <person name="Caggese C."/>
            <person name="Calvi B.R."/>
            <person name="Bernardo de Carvalho A."/>
            <person name="Caspi A."/>
            <person name="Castrezana S."/>
            <person name="Celniker S.E."/>
            <person name="Chang J.L."/>
            <person name="Chapple C."/>
            <person name="Chatterji S."/>
            <person name="Chinwalla A."/>
            <person name="Civetta A."/>
            <person name="Clifton S.W."/>
            <person name="Comeron J.M."/>
            <person name="Costello J.C."/>
            <person name="Coyne J.A."/>
            <person name="Daub J."/>
            <person name="David R.G."/>
            <person name="Delcher A.L."/>
            <person name="Delehaunty K."/>
            <person name="Do C.B."/>
            <person name="Ebling H."/>
            <person name="Edwards K."/>
            <person name="Eickbush T."/>
            <person name="Evans J.D."/>
            <person name="Filipski A."/>
            <person name="Findeiss S."/>
            <person name="Freyhult E."/>
            <person name="Fulton L."/>
            <person name="Fulton R."/>
            <person name="Garcia A.C."/>
            <person name="Gardiner A."/>
            <person name="Garfield D.A."/>
            <person name="Garvin B.E."/>
            <person name="Gibson G."/>
            <person name="Gilbert D."/>
            <person name="Gnerre S."/>
            <person name="Godfrey J."/>
            <person name="Good R."/>
            <person name="Gotea V."/>
            <person name="Gravely B."/>
            <person name="Greenberg A.J."/>
            <person name="Griffiths-Jones S."/>
            <person name="Gross S."/>
            <person name="Guigo R."/>
            <person name="Gustafson E.A."/>
            <person name="Haerty W."/>
            <person name="Hahn M.W."/>
            <person name="Halligan D.L."/>
            <person name="Halpern A.L."/>
            <person name="Halter G.M."/>
            <person name="Han M.V."/>
            <person name="Heger A."/>
            <person name="Hillier L."/>
            <person name="Hinrichs A.S."/>
            <person name="Holmes I."/>
            <person name="Hoskins R.A."/>
            <person name="Hubisz M.J."/>
            <person name="Hultmark D."/>
            <person name="Huntley M.A."/>
            <person name="Jaffe D.B."/>
            <person name="Jagadeeshan S."/>
            <person name="Jeck W.R."/>
            <person name="Johnson J."/>
            <person name="Jones C.D."/>
            <person name="Jordan W.C."/>
            <person name="Karpen G.H."/>
            <person name="Kataoka E."/>
            <person name="Keightley P.D."/>
            <person name="Kheradpour P."/>
            <person name="Kirkness E.F."/>
            <person name="Koerich L.B."/>
            <person name="Kristiansen K."/>
            <person name="Kudrna D."/>
            <person name="Kulathinal R.J."/>
            <person name="Kumar S."/>
            <person name="Kwok R."/>
            <person name="Lander E."/>
            <person name="Langley C.H."/>
            <person name="Lapoint R."/>
            <person name="Lazzaro B.P."/>
            <person name="Lee S.J."/>
            <person name="Levesque L."/>
            <person name="Li R."/>
            <person name="Lin C.F."/>
            <person name="Lin M.F."/>
            <person name="Lindblad-Toh K."/>
            <person name="Llopart A."/>
            <person name="Long M."/>
            <person name="Low L."/>
            <person name="Lozovsky E."/>
            <person name="Lu J."/>
            <person name="Luo M."/>
            <person name="Machado C.A."/>
            <person name="Makalowski W."/>
            <person name="Marzo M."/>
            <person name="Matsuda M."/>
            <person name="Matzkin L."/>
            <person name="McAllister B."/>
            <person name="McBride C.S."/>
            <person name="McKernan B."/>
            <person name="McKernan K."/>
            <person name="Mendez-Lago M."/>
            <person name="Minx P."/>
            <person name="Mollenhauer M.U."/>
            <person name="Montooth K."/>
            <person name="Mount S.M."/>
            <person name="Mu X."/>
            <person name="Myers E."/>
            <person name="Negre B."/>
            <person name="Newfeld S."/>
            <person name="Nielsen R."/>
            <person name="Noor M.A."/>
            <person name="O'Grady P."/>
            <person name="Pachter L."/>
            <person name="Papaceit M."/>
            <person name="Parisi M.J."/>
            <person name="Parisi M."/>
            <person name="Parts L."/>
            <person name="Pedersen J.S."/>
            <person name="Pesole G."/>
            <person name="Phillippy A.M."/>
            <person name="Ponting C.P."/>
            <person name="Pop M."/>
            <person name="Porcelli D."/>
            <person name="Powell J.R."/>
            <person name="Prohaska S."/>
            <person name="Pruitt K."/>
            <person name="Puig M."/>
            <person name="Quesneville H."/>
            <person name="Ram K.R."/>
            <person name="Rand D."/>
            <person name="Rasmussen M.D."/>
            <person name="Reed L.K."/>
            <person name="Reenan R."/>
            <person name="Reily A."/>
            <person name="Remington K.A."/>
            <person name="Rieger T.T."/>
            <person name="Ritchie M.G."/>
            <person name="Robin C."/>
            <person name="Rogers Y.H."/>
            <person name="Rohde C."/>
            <person name="Rozas J."/>
            <person name="Rubenfield M.J."/>
            <person name="Ruiz A."/>
            <person name="Russo S."/>
            <person name="Salzberg S.L."/>
            <person name="Sanchez-Gracia A."/>
            <person name="Saranga D.J."/>
            <person name="Sato H."/>
            <person name="Schaeffer S.W."/>
            <person name="Schatz M.C."/>
            <person name="Schlenke T."/>
            <person name="Schwartz R."/>
            <person name="Segarra C."/>
            <person name="Singh R.S."/>
            <person name="Sirot L."/>
            <person name="Sirota M."/>
            <person name="Sisneros N.B."/>
            <person name="Smith C.D."/>
            <person name="Smith T.F."/>
            <person name="Spieth J."/>
            <person name="Stage D.E."/>
            <person name="Stark A."/>
            <person name="Stephan W."/>
            <person name="Strausberg R.L."/>
            <person name="Strempel S."/>
            <person name="Sturgill D."/>
            <person name="Sutton G."/>
            <person name="Sutton G.G."/>
            <person name="Tao W."/>
            <person name="Teichmann S."/>
            <person name="Tobari Y.N."/>
            <person name="Tomimura Y."/>
            <person name="Tsolas J.M."/>
            <person name="Valente V.L."/>
            <person name="Venter E."/>
            <person name="Venter J.C."/>
            <person name="Vicario S."/>
            <person name="Vieira F.G."/>
            <person name="Vilella A.J."/>
            <person name="Villasante A."/>
            <person name="Walenz B."/>
            <person name="Wang J."/>
            <person name="Wasserman M."/>
            <person name="Watts T."/>
            <person name="Wilson D."/>
            <person name="Wilson R.K."/>
            <person name="Wing R.A."/>
            <person name="Wolfner M.F."/>
            <person name="Wong A."/>
            <person name="Wong G.K."/>
            <person name="Wu C.I."/>
            <person name="Wu G."/>
            <person name="Yamamoto D."/>
            <person name="Yang H.P."/>
            <person name="Yang S.P."/>
            <person name="Yorke J.A."/>
            <person name="Yoshida K."/>
            <person name="Zdobnov E."/>
            <person name="Zhang P."/>
            <person name="Zhang Y."/>
            <person name="Zimin A.V."/>
            <person name="Baldwin J."/>
            <person name="Abdouelleil A."/>
            <person name="Abdulkadir J."/>
            <person name="Abebe A."/>
            <person name="Abera B."/>
            <person name="Abreu J."/>
            <person name="Acer S.C."/>
            <person name="Aftuck L."/>
            <person name="Alexander A."/>
            <person name="An P."/>
            <person name="Anderson E."/>
            <person name="Anderson S."/>
            <person name="Arachi H."/>
            <person name="Azer M."/>
            <person name="Bachantsang P."/>
            <person name="Barry A."/>
            <person name="Bayul T."/>
            <person name="Berlin A."/>
            <person name="Bessette D."/>
            <person name="Bloom T."/>
            <person name="Blye J."/>
            <person name="Boguslavskiy L."/>
            <person name="Bonnet C."/>
            <person name="Boukhgalter B."/>
            <person name="Bourzgui I."/>
            <person name="Brown A."/>
            <person name="Cahill P."/>
            <person name="Channer S."/>
            <person name="Cheshatsang Y."/>
            <person name="Chuda L."/>
            <person name="Citroen M."/>
            <person name="Collymore A."/>
            <person name="Cooke P."/>
            <person name="Costello M."/>
            <person name="D'Aco K."/>
            <person name="Daza R."/>
            <person name="De Haan G."/>
            <person name="DeGray S."/>
            <person name="DeMaso C."/>
            <person name="Dhargay N."/>
            <person name="Dooley K."/>
            <person name="Dooley E."/>
            <person name="Doricent M."/>
            <person name="Dorje P."/>
            <person name="Dorjee K."/>
            <person name="Dupes A."/>
            <person name="Elong R."/>
            <person name="Falk J."/>
            <person name="Farina A."/>
            <person name="Faro S."/>
            <person name="Ferguson D."/>
            <person name="Fisher S."/>
            <person name="Foley C.D."/>
            <person name="Franke A."/>
            <person name="Friedrich D."/>
            <person name="Gadbois L."/>
            <person name="Gearin G."/>
            <person name="Gearin C.R."/>
            <person name="Giannoukos G."/>
            <person name="Goode T."/>
            <person name="Graham J."/>
            <person name="Grandbois E."/>
            <person name="Grewal S."/>
            <person name="Gyaltsen K."/>
            <person name="Hafez N."/>
            <person name="Hagos B."/>
            <person name="Hall J."/>
            <person name="Henson C."/>
            <person name="Hollinger A."/>
            <person name="Honan T."/>
            <person name="Huard M.D."/>
            <person name="Hughes L."/>
            <person name="Hurhula B."/>
            <person name="Husby M.E."/>
            <person name="Kamat A."/>
            <person name="Kanga B."/>
            <person name="Kashin S."/>
            <person name="Khazanovich D."/>
            <person name="Kisner P."/>
            <person name="Lance K."/>
            <person name="Lara M."/>
            <person name="Lee W."/>
            <person name="Lennon N."/>
            <person name="Letendre F."/>
            <person name="LeVine R."/>
            <person name="Lipovsky A."/>
            <person name="Liu X."/>
            <person name="Liu J."/>
            <person name="Liu S."/>
            <person name="Lokyitsang T."/>
            <person name="Lokyitsang Y."/>
            <person name="Lubonja R."/>
            <person name="Lui A."/>
            <person name="MacDonald P."/>
            <person name="Magnisalis V."/>
            <person name="Maru K."/>
            <person name="Matthews C."/>
            <person name="McCusker W."/>
            <person name="McDonough S."/>
            <person name="Mehta T."/>
            <person name="Meldrim J."/>
            <person name="Meneus L."/>
            <person name="Mihai O."/>
            <person name="Mihalev A."/>
            <person name="Mihova T."/>
            <person name="Mittelman R."/>
            <person name="Mlenga V."/>
            <person name="Montmayeur A."/>
            <person name="Mulrain L."/>
            <person name="Navidi A."/>
            <person name="Naylor J."/>
            <person name="Negash T."/>
            <person name="Nguyen T."/>
            <person name="Nguyen N."/>
            <person name="Nicol R."/>
            <person name="Norbu C."/>
            <person name="Norbu N."/>
            <person name="Novod N."/>
            <person name="O'Neill B."/>
            <person name="Osman S."/>
            <person name="Markiewicz E."/>
            <person name="Oyono O.L."/>
            <person name="Patti C."/>
            <person name="Phunkhang P."/>
            <person name="Pierre F."/>
            <person name="Priest M."/>
            <person name="Raghuraman S."/>
            <person name="Rege F."/>
            <person name="Reyes R."/>
            <person name="Rise C."/>
            <person name="Rogov P."/>
            <person name="Ross K."/>
            <person name="Ryan E."/>
            <person name="Settipalli S."/>
            <person name="Shea T."/>
            <person name="Sherpa N."/>
            <person name="Shi L."/>
            <person name="Shih D."/>
            <person name="Sparrow T."/>
            <person name="Spaulding J."/>
            <person name="Stalker J."/>
            <person name="Stange-Thomann N."/>
            <person name="Stavropoulos S."/>
            <person name="Stone C."/>
            <person name="Strader C."/>
            <person name="Tesfaye S."/>
            <person name="Thomson T."/>
            <person name="Thoulutsang Y."/>
            <person name="Thoulutsang D."/>
            <person name="Topham K."/>
            <person name="Topping I."/>
            <person name="Tsamla T."/>
            <person name="Vassiliev H."/>
            <person name="Vo A."/>
            <person name="Wangchuk T."/>
            <person name="Wangdi T."/>
            <person name="Weiand M."/>
            <person name="Wilkinson J."/>
            <person name="Wilson A."/>
            <person name="Yadav S."/>
            <person name="Young G."/>
            <person name="Yu Q."/>
            <person name="Zembek L."/>
            <person name="Zhong D."/>
            <person name="Zimmer A."/>
            <person name="Zwirko Z."/>
            <person name="Jaffe D.B."/>
            <person name="Alvarez P."/>
            <person name="Brockman W."/>
            <person name="Butler J."/>
            <person name="Chin C."/>
            <person name="Gnerre S."/>
            <person name="Grabherr M."/>
            <person name="Kleber M."/>
            <person name="Mauceli E."/>
            <person name="MacCallum I."/>
        </authorList>
    </citation>
    <scope>NUCLEOTIDE SEQUENCE [LARGE SCALE GENOMIC DNA]</scope>
    <source>
        <strain evidence="2">Tai18E2 / Tucson 14021-0261.01</strain>
    </source>
</reference>
<proteinExistence type="predicted"/>
<dbReference type="Proteomes" id="UP000002282">
    <property type="component" value="Chromosome 2L"/>
</dbReference>
<keyword evidence="2" id="KW-1185">Reference proteome</keyword>
<evidence type="ECO:0000313" key="2">
    <source>
        <dbReference type="Proteomes" id="UP000002282"/>
    </source>
</evidence>
<gene>
    <name evidence="1" type="primary">Dyak\GE27649</name>
    <name evidence="1" type="synonym">GE27649</name>
    <name evidence="1" type="ORF">Dyak_GE27649</name>
</gene>